<evidence type="ECO:0000256" key="1">
    <source>
        <dbReference type="SAM" id="MobiDB-lite"/>
    </source>
</evidence>
<name>A0A6J4TXX4_9ACTN</name>
<dbReference type="EMBL" id="CADCWC010000205">
    <property type="protein sequence ID" value="CAA9535146.1"/>
    <property type="molecule type" value="Genomic_DNA"/>
</dbReference>
<feature type="compositionally biased region" description="Basic residues" evidence="1">
    <location>
        <begin position="11"/>
        <end position="26"/>
    </location>
</feature>
<reference evidence="2" key="1">
    <citation type="submission" date="2020-02" db="EMBL/GenBank/DDBJ databases">
        <authorList>
            <person name="Meier V. D."/>
        </authorList>
    </citation>
    <scope>NUCLEOTIDE SEQUENCE</scope>
    <source>
        <strain evidence="2">AVDCRST_MAG79</strain>
    </source>
</reference>
<protein>
    <submittedName>
        <fullName evidence="2">Uncharacterized protein</fullName>
    </submittedName>
</protein>
<organism evidence="2">
    <name type="scientific">uncultured Thermoleophilia bacterium</name>
    <dbReference type="NCBI Taxonomy" id="1497501"/>
    <lineage>
        <taxon>Bacteria</taxon>
        <taxon>Bacillati</taxon>
        <taxon>Actinomycetota</taxon>
        <taxon>Thermoleophilia</taxon>
        <taxon>environmental samples</taxon>
    </lineage>
</organism>
<evidence type="ECO:0000313" key="2">
    <source>
        <dbReference type="EMBL" id="CAA9535146.1"/>
    </source>
</evidence>
<feature type="non-terminal residue" evidence="2">
    <location>
        <position position="61"/>
    </location>
</feature>
<feature type="non-terminal residue" evidence="2">
    <location>
        <position position="1"/>
    </location>
</feature>
<gene>
    <name evidence="2" type="ORF">AVDCRST_MAG79-1285</name>
</gene>
<feature type="region of interest" description="Disordered" evidence="1">
    <location>
        <begin position="1"/>
        <end position="61"/>
    </location>
</feature>
<proteinExistence type="predicted"/>
<dbReference type="AlphaFoldDB" id="A0A6J4TXX4"/>
<accession>A0A6J4TXX4</accession>
<sequence>GPNAQPFAPHRPARPRRGAVRLRPPRLRAYGERRRRGGQAQRGRGRREDPEVQGRRPQERL</sequence>
<feature type="compositionally biased region" description="Low complexity" evidence="1">
    <location>
        <begin position="1"/>
        <end position="10"/>
    </location>
</feature>
<feature type="compositionally biased region" description="Basic and acidic residues" evidence="1">
    <location>
        <begin position="46"/>
        <end position="61"/>
    </location>
</feature>